<dbReference type="Pfam" id="PF01810">
    <property type="entry name" value="LysE"/>
    <property type="match status" value="1"/>
</dbReference>
<feature type="transmembrane region" description="Helical" evidence="6">
    <location>
        <begin position="75"/>
        <end position="96"/>
    </location>
</feature>
<sequence>MLGTHDLGLFALTVFLLNATPGVDMALTVATTLKGGWRQGAAVVLGISLGCVLHSLAAAFGLAALLAASSEAFTLLKWAGAAYLLYVAWGMARAGLQPASAAPAPSVASGFGRTVWQGFWTNALNPKVALFFLALLPQFIAAEAPHKTLAFLFLGAWFVLQGGLFSLGLVALAALARRLPPRPGLGRALNLGGAGLFAFLAGRLALAKPG</sequence>
<evidence type="ECO:0000256" key="6">
    <source>
        <dbReference type="SAM" id="Phobius"/>
    </source>
</evidence>
<dbReference type="RefSeq" id="WP_198112859.1">
    <property type="nucleotide sequence ID" value="NZ_JAEDAK010000017.1"/>
</dbReference>
<keyword evidence="4 6" id="KW-1133">Transmembrane helix</keyword>
<organism evidence="7 8">
    <name type="scientific">Inhella proteolytica</name>
    <dbReference type="NCBI Taxonomy" id="2795029"/>
    <lineage>
        <taxon>Bacteria</taxon>
        <taxon>Pseudomonadati</taxon>
        <taxon>Pseudomonadota</taxon>
        <taxon>Betaproteobacteria</taxon>
        <taxon>Burkholderiales</taxon>
        <taxon>Sphaerotilaceae</taxon>
        <taxon>Inhella</taxon>
    </lineage>
</organism>
<feature type="transmembrane region" description="Helical" evidence="6">
    <location>
        <begin position="148"/>
        <end position="176"/>
    </location>
</feature>
<dbReference type="AlphaFoldDB" id="A0A931NFR3"/>
<dbReference type="EMBL" id="JAEDAK010000017">
    <property type="protein sequence ID" value="MBH9579092.1"/>
    <property type="molecule type" value="Genomic_DNA"/>
</dbReference>
<comment type="caution">
    <text evidence="7">The sequence shown here is derived from an EMBL/GenBank/DDBJ whole genome shotgun (WGS) entry which is preliminary data.</text>
</comment>
<dbReference type="PANTHER" id="PTHR30086">
    <property type="entry name" value="ARGININE EXPORTER PROTEIN ARGO"/>
    <property type="match status" value="1"/>
</dbReference>
<evidence type="ECO:0000256" key="3">
    <source>
        <dbReference type="ARBA" id="ARBA00022692"/>
    </source>
</evidence>
<proteinExistence type="predicted"/>
<dbReference type="InterPro" id="IPR001123">
    <property type="entry name" value="LeuE-type"/>
</dbReference>
<keyword evidence="5 6" id="KW-0472">Membrane</keyword>
<keyword evidence="3 6" id="KW-0812">Transmembrane</keyword>
<keyword evidence="2" id="KW-1003">Cell membrane</keyword>
<accession>A0A931NFR3</accession>
<dbReference type="PANTHER" id="PTHR30086:SF20">
    <property type="entry name" value="ARGININE EXPORTER PROTEIN ARGO-RELATED"/>
    <property type="match status" value="1"/>
</dbReference>
<feature type="transmembrane region" description="Helical" evidence="6">
    <location>
        <begin position="42"/>
        <end position="68"/>
    </location>
</feature>
<keyword evidence="8" id="KW-1185">Reference proteome</keyword>
<evidence type="ECO:0000313" key="7">
    <source>
        <dbReference type="EMBL" id="MBH9579092.1"/>
    </source>
</evidence>
<evidence type="ECO:0000256" key="4">
    <source>
        <dbReference type="ARBA" id="ARBA00022989"/>
    </source>
</evidence>
<feature type="transmembrane region" description="Helical" evidence="6">
    <location>
        <begin position="188"/>
        <end position="206"/>
    </location>
</feature>
<dbReference type="PIRSF" id="PIRSF006324">
    <property type="entry name" value="LeuE"/>
    <property type="match status" value="1"/>
</dbReference>
<evidence type="ECO:0000313" key="8">
    <source>
        <dbReference type="Proteomes" id="UP000613266"/>
    </source>
</evidence>
<reference evidence="7" key="1">
    <citation type="submission" date="2020-12" db="EMBL/GenBank/DDBJ databases">
        <title>The genome sequence of Inhella sp. 1Y17.</title>
        <authorList>
            <person name="Liu Y."/>
        </authorList>
    </citation>
    <scope>NUCLEOTIDE SEQUENCE</scope>
    <source>
        <strain evidence="7">1Y17</strain>
    </source>
</reference>
<dbReference type="GO" id="GO:0005886">
    <property type="term" value="C:plasma membrane"/>
    <property type="evidence" value="ECO:0007669"/>
    <property type="project" value="UniProtKB-SubCell"/>
</dbReference>
<evidence type="ECO:0000256" key="5">
    <source>
        <dbReference type="ARBA" id="ARBA00023136"/>
    </source>
</evidence>
<comment type="subcellular location">
    <subcellularLocation>
        <location evidence="1">Cell membrane</location>
        <topology evidence="1">Multi-pass membrane protein</topology>
    </subcellularLocation>
</comment>
<gene>
    <name evidence="7" type="ORF">I7X39_19545</name>
</gene>
<dbReference type="GO" id="GO:0015171">
    <property type="term" value="F:amino acid transmembrane transporter activity"/>
    <property type="evidence" value="ECO:0007669"/>
    <property type="project" value="TreeGrafter"/>
</dbReference>
<name>A0A931NFR3_9BURK</name>
<dbReference type="Proteomes" id="UP000613266">
    <property type="component" value="Unassembled WGS sequence"/>
</dbReference>
<evidence type="ECO:0000256" key="2">
    <source>
        <dbReference type="ARBA" id="ARBA00022475"/>
    </source>
</evidence>
<protein>
    <submittedName>
        <fullName evidence="7">LysE family translocator</fullName>
    </submittedName>
</protein>
<evidence type="ECO:0000256" key="1">
    <source>
        <dbReference type="ARBA" id="ARBA00004651"/>
    </source>
</evidence>